<comment type="caution">
    <text evidence="2">The sequence shown here is derived from an EMBL/GenBank/DDBJ whole genome shotgun (WGS) entry which is preliminary data.</text>
</comment>
<evidence type="ECO:0000313" key="2">
    <source>
        <dbReference type="EMBL" id="GGM16603.1"/>
    </source>
</evidence>
<evidence type="ECO:0000256" key="1">
    <source>
        <dbReference type="SAM" id="MobiDB-lite"/>
    </source>
</evidence>
<keyword evidence="3" id="KW-1185">Reference proteome</keyword>
<feature type="compositionally biased region" description="Polar residues" evidence="1">
    <location>
        <begin position="373"/>
        <end position="388"/>
    </location>
</feature>
<dbReference type="EMBL" id="BMOM01000025">
    <property type="protein sequence ID" value="GGM16603.1"/>
    <property type="molecule type" value="Genomic_DNA"/>
</dbReference>
<gene>
    <name evidence="2" type="ORF">GCM10010841_26150</name>
</gene>
<feature type="region of interest" description="Disordered" evidence="1">
    <location>
        <begin position="369"/>
        <end position="388"/>
    </location>
</feature>
<proteinExistence type="predicted"/>
<name>A0ABQ2GW49_9DEIO</name>
<organism evidence="2 3">
    <name type="scientific">Deinococcus aerophilus</name>
    <dbReference type="NCBI Taxonomy" id="522488"/>
    <lineage>
        <taxon>Bacteria</taxon>
        <taxon>Thermotogati</taxon>
        <taxon>Deinococcota</taxon>
        <taxon>Deinococci</taxon>
        <taxon>Deinococcales</taxon>
        <taxon>Deinococcaceae</taxon>
        <taxon>Deinococcus</taxon>
    </lineage>
</organism>
<protein>
    <submittedName>
        <fullName evidence="2">Uncharacterized protein</fullName>
    </submittedName>
</protein>
<sequence>MALAYTARSAVALPYGADLRVLMALTRHVTETGEVRLTVPALLQASGLGYGGRQHTALYAALDRLSAVTYAVHRAPAFLGLTGEFRLLKPAALLPSGELQIEVSPEVLAQVLRARACPTPGIRPEIPSGALALYGVLGALRQLPGQTGGALGLPLMPLCGLLGLSGRPDNARRALLTMVDDLRAAGVIGGVQVPGQGRRARLEIADAGPDAASVTLLCAERVSRARASNFVRQHGAAGVRRCLERVRQVRADTEARGGQVKNWPGLLCNVLDDPERYGAHAAPVVTAPAAPQQVAAPPEEPPVVYGSADVTRLVRAFGRGALSEAELRALQRRLDAGQGDADALGRRVVHALASRTLAETLAHLRQELGRAESTLSPDKTSCPATANG</sequence>
<dbReference type="RefSeq" id="WP_188904806.1">
    <property type="nucleotide sequence ID" value="NZ_BMOM01000025.1"/>
</dbReference>
<evidence type="ECO:0000313" key="3">
    <source>
        <dbReference type="Proteomes" id="UP000661918"/>
    </source>
</evidence>
<dbReference type="Proteomes" id="UP000661918">
    <property type="component" value="Unassembled WGS sequence"/>
</dbReference>
<reference evidence="3" key="1">
    <citation type="journal article" date="2019" name="Int. J. Syst. Evol. Microbiol.">
        <title>The Global Catalogue of Microorganisms (GCM) 10K type strain sequencing project: providing services to taxonomists for standard genome sequencing and annotation.</title>
        <authorList>
            <consortium name="The Broad Institute Genomics Platform"/>
            <consortium name="The Broad Institute Genome Sequencing Center for Infectious Disease"/>
            <person name="Wu L."/>
            <person name="Ma J."/>
        </authorList>
    </citation>
    <scope>NUCLEOTIDE SEQUENCE [LARGE SCALE GENOMIC DNA]</scope>
    <source>
        <strain evidence="3">JCM 15443</strain>
    </source>
</reference>
<accession>A0ABQ2GW49</accession>